<dbReference type="SMART" id="SM00645">
    <property type="entry name" value="Pept_C1"/>
    <property type="match status" value="1"/>
</dbReference>
<evidence type="ECO:0000259" key="2">
    <source>
        <dbReference type="SMART" id="SM00597"/>
    </source>
</evidence>
<protein>
    <recommendedName>
        <fullName evidence="6">Zinc finger MYM-type protein 1-like</fullName>
    </recommendedName>
</protein>
<dbReference type="InterPro" id="IPR041588">
    <property type="entry name" value="Integrase_H2C2"/>
</dbReference>
<dbReference type="Gene3D" id="1.10.340.70">
    <property type="match status" value="1"/>
</dbReference>
<dbReference type="OrthoDB" id="118159at2759"/>
<feature type="region of interest" description="Disordered" evidence="1">
    <location>
        <begin position="42"/>
        <end position="67"/>
    </location>
</feature>
<feature type="compositionally biased region" description="Low complexity" evidence="1">
    <location>
        <begin position="53"/>
        <end position="64"/>
    </location>
</feature>
<dbReference type="SUPFAM" id="SSF53098">
    <property type="entry name" value="Ribonuclease H-like"/>
    <property type="match status" value="1"/>
</dbReference>
<dbReference type="InterPro" id="IPR006580">
    <property type="entry name" value="Znf_TTF"/>
</dbReference>
<gene>
    <name evidence="4" type="ORF">HHK36_014431</name>
</gene>
<name>A0A834Z803_TETSI</name>
<evidence type="ECO:0000313" key="4">
    <source>
        <dbReference type="EMBL" id="KAF8401127.1"/>
    </source>
</evidence>
<dbReference type="InterPro" id="IPR038765">
    <property type="entry name" value="Papain-like_cys_pep_sf"/>
</dbReference>
<dbReference type="SUPFAM" id="SSF54001">
    <property type="entry name" value="Cysteine proteinases"/>
    <property type="match status" value="1"/>
</dbReference>
<dbReference type="Pfam" id="PF05699">
    <property type="entry name" value="Dimer_Tnp_hAT"/>
    <property type="match status" value="1"/>
</dbReference>
<evidence type="ECO:0000256" key="1">
    <source>
        <dbReference type="SAM" id="MobiDB-lite"/>
    </source>
</evidence>
<dbReference type="InterPro" id="IPR008906">
    <property type="entry name" value="HATC_C_dom"/>
</dbReference>
<dbReference type="Proteomes" id="UP000655225">
    <property type="component" value="Unassembled WGS sequence"/>
</dbReference>
<dbReference type="InterPro" id="IPR055298">
    <property type="entry name" value="AtLOH3-like"/>
</dbReference>
<reference evidence="4 5" key="1">
    <citation type="submission" date="2020-04" db="EMBL/GenBank/DDBJ databases">
        <title>Plant Genome Project.</title>
        <authorList>
            <person name="Zhang R.-G."/>
        </authorList>
    </citation>
    <scope>NUCLEOTIDE SEQUENCE [LARGE SCALE GENOMIC DNA]</scope>
    <source>
        <strain evidence="4">YNK0</strain>
        <tissue evidence="4">Leaf</tissue>
    </source>
</reference>
<feature type="domain" description="TTF-type" evidence="2">
    <location>
        <begin position="827"/>
        <end position="932"/>
    </location>
</feature>
<evidence type="ECO:0000313" key="5">
    <source>
        <dbReference type="Proteomes" id="UP000655225"/>
    </source>
</evidence>
<dbReference type="InterPro" id="IPR012337">
    <property type="entry name" value="RNaseH-like_sf"/>
</dbReference>
<dbReference type="InterPro" id="IPR000169">
    <property type="entry name" value="Pept_cys_AS"/>
</dbReference>
<dbReference type="InterPro" id="IPR025398">
    <property type="entry name" value="DUF4371"/>
</dbReference>
<dbReference type="Pfam" id="PF14291">
    <property type="entry name" value="DUF4371"/>
    <property type="match status" value="1"/>
</dbReference>
<proteinExistence type="predicted"/>
<evidence type="ECO:0000259" key="3">
    <source>
        <dbReference type="SMART" id="SM00645"/>
    </source>
</evidence>
<dbReference type="InterPro" id="IPR000668">
    <property type="entry name" value="Peptidase_C1A_C"/>
</dbReference>
<feature type="domain" description="Peptidase C1A papain C-terminal" evidence="3">
    <location>
        <begin position="630"/>
        <end position="754"/>
    </location>
</feature>
<dbReference type="GO" id="GO:0008234">
    <property type="term" value="F:cysteine-type peptidase activity"/>
    <property type="evidence" value="ECO:0007669"/>
    <property type="project" value="InterPro"/>
</dbReference>
<dbReference type="PANTHER" id="PTHR11697:SF230">
    <property type="entry name" value="ZINC FINGER, MYM DOMAIN CONTAINING 1"/>
    <property type="match status" value="1"/>
</dbReference>
<dbReference type="Pfam" id="PF00112">
    <property type="entry name" value="Peptidase_C1"/>
    <property type="match status" value="1"/>
</dbReference>
<dbReference type="GO" id="GO:0006508">
    <property type="term" value="P:proteolysis"/>
    <property type="evidence" value="ECO:0007669"/>
    <property type="project" value="InterPro"/>
</dbReference>
<dbReference type="PANTHER" id="PTHR11697">
    <property type="entry name" value="GENERAL TRANSCRIPTION FACTOR 2-RELATED ZINC FINGER PROTEIN"/>
    <property type="match status" value="1"/>
</dbReference>
<evidence type="ECO:0008006" key="6">
    <source>
        <dbReference type="Google" id="ProtNLM"/>
    </source>
</evidence>
<sequence length="1409" mass="160157">MISCFLSGLKDDIRLTVKMFRPTSLSAAFGLSRIQEEKLTFRRRPPRLDGFRPPSSLSPGPTSLRKPPLAIQRLTPDEMKERRDRGLCYNCDDKWSRGHVCKSQRLYLLDGNSSEDDPFVDELVEGADQPATEDATPDLPEISLHAISGSPSPQTMRLKGTVQQLQVVLLIDSGSTHNFLDPLIAKKAGLPILASGRFEVMVANGEKLAGQGRCNNVEVTLQNHPTSIDFYLLPLGGYDVVLGAHWLRTLGPILWDFSNLTMKFDMGGHSCKLQGVQASSLDVLNESQLHKTICTANHGVLMQLYSVTAATSLPIHTPSVSALLNEFHDVFGEPQGLPLPRAQDHRIPGRPTVRTDQQSLKHLLDQRIGTPNQQKWVSKLLGYSFIVEYKKGSENKVADALSRQCQAFVMGISSPKISWLEDILLDYNSDLDVQAMMSRFAKGELDPVQYTSHNDILFYKGRFYLGSNSPLRPKVLHHFHDNPLGGHSGCHKTMQRVKKDFFWKGMRSYVRQYIRECDICQRNKSENVSPAGLLQPLPIPNKIWTDLAMDFIEGLPLSHDQSTNHCFSPIEANERKGIHSRRDLIEIEVGWASQDSISPEEERDEVVKAMATRHEELGCLQKRGFDDADLPKHVDWRKEGAVTPVKNQCNTGACWAFATAAAVESLYFILTGRLISLSAKLVEIPIKGYKKVQPNKEDSFIEALVRQPLIVAVNANNPKFHQYTEVIMVKSSTIDAFFKRKASQSSESNSSSPTTNLNTSSHDRPLKVYRIEHTEVDINSLVRDPGLRLPIWDYPIDQRDKIRRAYIKAEPYQHILPNYPPSGPEKHRRRFQSSWFKLFPSWLEYSPSKDAAFCLSCYLFTKKPTGRPGSSAFTIEGFRNWKKVNDGHDERPESKNRGNFLEMIKILASYNERVSEVVLENAPGNAKYTSPMIQKEILHILSSNVRNAIREEISDAKFCIIVDEARDESKREQMALVLRFVDKDDFLRERFFDIVHVLDTVALTLKKSICAIISRHSLSIQNIRGQGYDGASNMRGEWNGLQALFLKDCPFAYIHCFAHRLQLALVAASKEVKNVYHFFTKLTTIVNIVGVSCKRHDELQVIQAEKIAHLLAIDEIESGRGLNQIDSSTYSQRGDADAAYDTMTSFEFEFIFILHLMQEIMGITDNLCQALQSQSQDILNALDLVSTTKVLIQELREDGWDPLLEKVTSFCNQFNVDIPDMNGRYAAGRGRFHSQLQELNRRFKEHTMELLVLSSALDPRDNYKSFRIDDICKLVDKFYPQDFTEQEKIHLRYELQHYERDIPQHPELRNMLTISKLCQGLVTTGKSVIYPLVDRLIRLVLTLPVSTATTERAFSAMKIVKTRLRNKMEDEFLADTLVVNIEKEIAEKFTTESIIEDFYSMKERRAQLQ</sequence>
<accession>A0A834Z803</accession>
<dbReference type="Gene3D" id="3.90.70.10">
    <property type="entry name" value="Cysteine proteinases"/>
    <property type="match status" value="1"/>
</dbReference>
<comment type="caution">
    <text evidence="4">The sequence shown here is derived from an EMBL/GenBank/DDBJ whole genome shotgun (WGS) entry which is preliminary data.</text>
</comment>
<dbReference type="EMBL" id="JABCRI010000009">
    <property type="protein sequence ID" value="KAF8401127.1"/>
    <property type="molecule type" value="Genomic_DNA"/>
</dbReference>
<dbReference type="SUPFAM" id="SSF50630">
    <property type="entry name" value="Acid proteases"/>
    <property type="match status" value="1"/>
</dbReference>
<dbReference type="Gene3D" id="2.40.70.10">
    <property type="entry name" value="Acid Proteases"/>
    <property type="match status" value="1"/>
</dbReference>
<dbReference type="GO" id="GO:0046983">
    <property type="term" value="F:protein dimerization activity"/>
    <property type="evidence" value="ECO:0007669"/>
    <property type="project" value="InterPro"/>
</dbReference>
<dbReference type="CDD" id="cd00303">
    <property type="entry name" value="retropepsin_like"/>
    <property type="match status" value="1"/>
</dbReference>
<dbReference type="Pfam" id="PF08284">
    <property type="entry name" value="RVP_2"/>
    <property type="match status" value="1"/>
</dbReference>
<dbReference type="SMART" id="SM00597">
    <property type="entry name" value="ZnF_TTF"/>
    <property type="match status" value="1"/>
</dbReference>
<dbReference type="PROSITE" id="PS00139">
    <property type="entry name" value="THIOL_PROTEASE_CYS"/>
    <property type="match status" value="1"/>
</dbReference>
<dbReference type="FunFam" id="1.10.340.70:FF:000001">
    <property type="entry name" value="Retrovirus-related Pol polyprotein from transposon gypsy-like Protein"/>
    <property type="match status" value="1"/>
</dbReference>
<dbReference type="InterPro" id="IPR021109">
    <property type="entry name" value="Peptidase_aspartic_dom_sf"/>
</dbReference>
<dbReference type="Pfam" id="PF17921">
    <property type="entry name" value="Integrase_H2C2"/>
    <property type="match status" value="1"/>
</dbReference>
<organism evidence="4 5">
    <name type="scientific">Tetracentron sinense</name>
    <name type="common">Spur-leaf</name>
    <dbReference type="NCBI Taxonomy" id="13715"/>
    <lineage>
        <taxon>Eukaryota</taxon>
        <taxon>Viridiplantae</taxon>
        <taxon>Streptophyta</taxon>
        <taxon>Embryophyta</taxon>
        <taxon>Tracheophyta</taxon>
        <taxon>Spermatophyta</taxon>
        <taxon>Magnoliopsida</taxon>
        <taxon>Trochodendrales</taxon>
        <taxon>Trochodendraceae</taxon>
        <taxon>Tetracentron</taxon>
    </lineage>
</organism>
<keyword evidence="5" id="KW-1185">Reference proteome</keyword>